<dbReference type="SUPFAM" id="SSF51556">
    <property type="entry name" value="Metallo-dependent hydrolases"/>
    <property type="match status" value="1"/>
</dbReference>
<proteinExistence type="predicted"/>
<keyword evidence="3" id="KW-1185">Reference proteome</keyword>
<reference evidence="2 3" key="1">
    <citation type="submission" date="2017-06" db="EMBL/GenBank/DDBJ databases">
        <authorList>
            <person name="Kim H.J."/>
            <person name="Triplett B.A."/>
        </authorList>
    </citation>
    <scope>NUCLEOTIDE SEQUENCE [LARGE SCALE GENOMIC DNA]</scope>
    <source>
        <strain evidence="2">FRACA_ARgP5</strain>
    </source>
</reference>
<accession>A0A2I2KXV8</accession>
<evidence type="ECO:0000313" key="2">
    <source>
        <dbReference type="EMBL" id="SNQ50497.1"/>
    </source>
</evidence>
<protein>
    <submittedName>
        <fullName evidence="2">TIM-barrel fold metal-dependent hydrolase</fullName>
    </submittedName>
</protein>
<dbReference type="InterPro" id="IPR013108">
    <property type="entry name" value="Amidohydro_3"/>
</dbReference>
<dbReference type="EMBL" id="FZMO01000413">
    <property type="protein sequence ID" value="SNQ50497.1"/>
    <property type="molecule type" value="Genomic_DNA"/>
</dbReference>
<dbReference type="GO" id="GO:0016787">
    <property type="term" value="F:hydrolase activity"/>
    <property type="evidence" value="ECO:0007669"/>
    <property type="project" value="UniProtKB-KW"/>
</dbReference>
<dbReference type="PANTHER" id="PTHR22642">
    <property type="entry name" value="IMIDAZOLONEPROPIONASE"/>
    <property type="match status" value="1"/>
</dbReference>
<dbReference type="Proteomes" id="UP000234331">
    <property type="component" value="Unassembled WGS sequence"/>
</dbReference>
<dbReference type="Pfam" id="PF07969">
    <property type="entry name" value="Amidohydro_3"/>
    <property type="match status" value="1"/>
</dbReference>
<keyword evidence="2" id="KW-0378">Hydrolase</keyword>
<feature type="domain" description="Amidohydrolase 3" evidence="1">
    <location>
        <begin position="48"/>
        <end position="293"/>
    </location>
</feature>
<dbReference type="InterPro" id="IPR032466">
    <property type="entry name" value="Metal_Hydrolase"/>
</dbReference>
<sequence length="298" mass="30560">MAGPDVSSADDLAGLLAHAATVPGPQIHGYWAGDLTTARTLGAAWGGDTFVDGSLGSHTAALHSPYADAPHHGTLHLDAAAVRDIALSATTAGLQTGFHAIGDAALTTVLDGLAAAAARTGHAHLRAARHRLEHAEMTTTDHLGRIAALGLVVSTQPAFDTRWGGPTGMYATRLGPARAAAMNPYAAMAGAGITLAFGSDAPVTPLDPWGAVRAATGHHTPGARLSPHAAFTAATRGGWYAARAEDDGHGILAPGHPATYAIWDGPRTGDWALPDPHAPTPQCRRTVLRGRILHDTPR</sequence>
<evidence type="ECO:0000313" key="3">
    <source>
        <dbReference type="Proteomes" id="UP000234331"/>
    </source>
</evidence>
<gene>
    <name evidence="2" type="ORF">FRACA_4700001</name>
</gene>
<dbReference type="AlphaFoldDB" id="A0A2I2KXV8"/>
<name>A0A2I2KXV8_9ACTN</name>
<organism evidence="2 3">
    <name type="scientific">Frankia canadensis</name>
    <dbReference type="NCBI Taxonomy" id="1836972"/>
    <lineage>
        <taxon>Bacteria</taxon>
        <taxon>Bacillati</taxon>
        <taxon>Actinomycetota</taxon>
        <taxon>Actinomycetes</taxon>
        <taxon>Frankiales</taxon>
        <taxon>Frankiaceae</taxon>
        <taxon>Frankia</taxon>
    </lineage>
</organism>
<evidence type="ECO:0000259" key="1">
    <source>
        <dbReference type="Pfam" id="PF07969"/>
    </source>
</evidence>
<dbReference type="Gene3D" id="3.20.20.140">
    <property type="entry name" value="Metal-dependent hydrolases"/>
    <property type="match status" value="1"/>
</dbReference>
<dbReference type="PANTHER" id="PTHR22642:SF2">
    <property type="entry name" value="PROTEIN LONG AFTER FAR-RED 3"/>
    <property type="match status" value="1"/>
</dbReference>